<proteinExistence type="predicted"/>
<dbReference type="OrthoDB" id="10596412at2759"/>
<name>A0A7J5Z565_DISMA</name>
<keyword evidence="2" id="KW-1185">Reference proteome</keyword>
<reference evidence="1 2" key="1">
    <citation type="submission" date="2020-03" db="EMBL/GenBank/DDBJ databases">
        <title>Dissostichus mawsoni Genome sequencing and assembly.</title>
        <authorList>
            <person name="Park H."/>
        </authorList>
    </citation>
    <scope>NUCLEOTIDE SEQUENCE [LARGE SCALE GENOMIC DNA]</scope>
    <source>
        <strain evidence="1">DM0001</strain>
        <tissue evidence="1">Muscle</tissue>
    </source>
</reference>
<accession>A0A7J5Z565</accession>
<dbReference type="AlphaFoldDB" id="A0A7J5Z565"/>
<evidence type="ECO:0000313" key="2">
    <source>
        <dbReference type="Proteomes" id="UP000518266"/>
    </source>
</evidence>
<sequence>MDGVACDVCVSVVCGCGPFQSNIEAPALSSKSSTFTQISYTPESSLSDTRMNRMLSLSELRIITLLVSRGSPDLLHQHGLGEGEGGAAAAGVQGHHTDLQTVPGGLVLDNVAAGLLQILIDSFPSKAEQDLLPSLQTSMVYPSRPESPITSGWLHMIVTVVSFLSSINRSRGMLVGSANQRRASGSSSAAGGAADITGVGGLGSSAGGAAAAASPSARAASAGAASPSAGAGAASAGAASAGAASAGAASAAAGSAASSFLAGFAAFLMGAGLDGIGCPGLLEPMLGGGKWNSLAWSCWADGQGSVPLTHSTGSSHTAFCPWTCSVTTYHDGLAVHVEGHHDAVGDLAGAAVHQVLSQPGGQVALTRPARPREDEAAVFEQQTDVVLHHGFGNEGFENKAVHTLLLQT</sequence>
<dbReference type="Proteomes" id="UP000518266">
    <property type="component" value="Unassembled WGS sequence"/>
</dbReference>
<dbReference type="EMBL" id="JAAKFY010000006">
    <property type="protein sequence ID" value="KAF3856663.1"/>
    <property type="molecule type" value="Genomic_DNA"/>
</dbReference>
<comment type="caution">
    <text evidence="1">The sequence shown here is derived from an EMBL/GenBank/DDBJ whole genome shotgun (WGS) entry which is preliminary data.</text>
</comment>
<gene>
    <name evidence="1" type="ORF">F7725_017386</name>
</gene>
<organism evidence="1 2">
    <name type="scientific">Dissostichus mawsoni</name>
    <name type="common">Antarctic cod</name>
    <dbReference type="NCBI Taxonomy" id="36200"/>
    <lineage>
        <taxon>Eukaryota</taxon>
        <taxon>Metazoa</taxon>
        <taxon>Chordata</taxon>
        <taxon>Craniata</taxon>
        <taxon>Vertebrata</taxon>
        <taxon>Euteleostomi</taxon>
        <taxon>Actinopterygii</taxon>
        <taxon>Neopterygii</taxon>
        <taxon>Teleostei</taxon>
        <taxon>Neoteleostei</taxon>
        <taxon>Acanthomorphata</taxon>
        <taxon>Eupercaria</taxon>
        <taxon>Perciformes</taxon>
        <taxon>Notothenioidei</taxon>
        <taxon>Nototheniidae</taxon>
        <taxon>Dissostichus</taxon>
    </lineage>
</organism>
<protein>
    <submittedName>
        <fullName evidence="1">Uncharacterized protein</fullName>
    </submittedName>
</protein>
<evidence type="ECO:0000313" key="1">
    <source>
        <dbReference type="EMBL" id="KAF3856663.1"/>
    </source>
</evidence>